<reference evidence="1" key="1">
    <citation type="submission" date="2023-07" db="EMBL/GenBank/DDBJ databases">
        <title>A chromosome-level genome assembly of Lolium multiflorum.</title>
        <authorList>
            <person name="Chen Y."/>
            <person name="Copetti D."/>
            <person name="Kolliker R."/>
            <person name="Studer B."/>
        </authorList>
    </citation>
    <scope>NUCLEOTIDE SEQUENCE</scope>
    <source>
        <strain evidence="1">02402/16</strain>
        <tissue evidence="1">Leaf</tissue>
    </source>
</reference>
<comment type="caution">
    <text evidence="1">The sequence shown here is derived from an EMBL/GenBank/DDBJ whole genome shotgun (WGS) entry which is preliminary data.</text>
</comment>
<evidence type="ECO:0000313" key="1">
    <source>
        <dbReference type="EMBL" id="KAK1662066.1"/>
    </source>
</evidence>
<dbReference type="Proteomes" id="UP001231189">
    <property type="component" value="Unassembled WGS sequence"/>
</dbReference>
<keyword evidence="2" id="KW-1185">Reference proteome</keyword>
<accession>A0AAD8WHM1</accession>
<protein>
    <submittedName>
        <fullName evidence="1">Uncharacterized protein</fullName>
    </submittedName>
</protein>
<organism evidence="1 2">
    <name type="scientific">Lolium multiflorum</name>
    <name type="common">Italian ryegrass</name>
    <name type="synonym">Lolium perenne subsp. multiflorum</name>
    <dbReference type="NCBI Taxonomy" id="4521"/>
    <lineage>
        <taxon>Eukaryota</taxon>
        <taxon>Viridiplantae</taxon>
        <taxon>Streptophyta</taxon>
        <taxon>Embryophyta</taxon>
        <taxon>Tracheophyta</taxon>
        <taxon>Spermatophyta</taxon>
        <taxon>Magnoliopsida</taxon>
        <taxon>Liliopsida</taxon>
        <taxon>Poales</taxon>
        <taxon>Poaceae</taxon>
        <taxon>BOP clade</taxon>
        <taxon>Pooideae</taxon>
        <taxon>Poodae</taxon>
        <taxon>Poeae</taxon>
        <taxon>Poeae Chloroplast Group 2 (Poeae type)</taxon>
        <taxon>Loliodinae</taxon>
        <taxon>Loliinae</taxon>
        <taxon>Lolium</taxon>
    </lineage>
</organism>
<dbReference type="EMBL" id="JAUUTY010000003">
    <property type="protein sequence ID" value="KAK1662066.1"/>
    <property type="molecule type" value="Genomic_DNA"/>
</dbReference>
<proteinExistence type="predicted"/>
<evidence type="ECO:0000313" key="2">
    <source>
        <dbReference type="Proteomes" id="UP001231189"/>
    </source>
</evidence>
<sequence length="100" mass="10884">MAVAGVWAHCNVVTMEKMQADMGELMKQGAETADAIKSLTESLKGLRAWVPQIDDTVRTLQKLIDAVGARVSALESPTSLPLLNTSRPGWHAMNIKIRVI</sequence>
<gene>
    <name evidence="1" type="ORF">QYE76_050225</name>
</gene>
<name>A0AAD8WHM1_LOLMU</name>
<dbReference type="AlphaFoldDB" id="A0AAD8WHM1"/>